<proteinExistence type="predicted"/>
<dbReference type="GO" id="GO:0030151">
    <property type="term" value="F:molybdenum ion binding"/>
    <property type="evidence" value="ECO:0007669"/>
    <property type="project" value="InterPro"/>
</dbReference>
<evidence type="ECO:0000259" key="1">
    <source>
        <dbReference type="PROSITE" id="PS51340"/>
    </source>
</evidence>
<name>A0AAF0HFH8_9HYPH</name>
<evidence type="ECO:0000313" key="3">
    <source>
        <dbReference type="Proteomes" id="UP000298664"/>
    </source>
</evidence>
<reference evidence="2" key="1">
    <citation type="submission" date="2023-05" db="EMBL/GenBank/DDBJ databases">
        <title>Complete genome sequence of Agrobacterium larrymoorei CFBP5477.</title>
        <authorList>
            <person name="Yen H.-C."/>
            <person name="Chou L."/>
            <person name="Lin Y.-C."/>
            <person name="Lai E.-M."/>
            <person name="Kuo C.-H."/>
        </authorList>
    </citation>
    <scope>NUCLEOTIDE SEQUENCE</scope>
    <source>
        <strain evidence="2">CFBP5477</strain>
    </source>
</reference>
<dbReference type="GO" id="GO:0030170">
    <property type="term" value="F:pyridoxal phosphate binding"/>
    <property type="evidence" value="ECO:0007669"/>
    <property type="project" value="InterPro"/>
</dbReference>
<protein>
    <submittedName>
        <fullName evidence="2">MOSC domain-containing protein</fullName>
    </submittedName>
</protein>
<dbReference type="InterPro" id="IPR011037">
    <property type="entry name" value="Pyrv_Knase-like_insert_dom_sf"/>
</dbReference>
<organism evidence="2 3">
    <name type="scientific">Agrobacterium larrymoorei</name>
    <dbReference type="NCBI Taxonomy" id="160699"/>
    <lineage>
        <taxon>Bacteria</taxon>
        <taxon>Pseudomonadati</taxon>
        <taxon>Pseudomonadota</taxon>
        <taxon>Alphaproteobacteria</taxon>
        <taxon>Hyphomicrobiales</taxon>
        <taxon>Rhizobiaceae</taxon>
        <taxon>Rhizobium/Agrobacterium group</taxon>
        <taxon>Agrobacterium</taxon>
    </lineage>
</organism>
<dbReference type="InterPro" id="IPR005303">
    <property type="entry name" value="MOCOS_middle"/>
</dbReference>
<evidence type="ECO:0000313" key="2">
    <source>
        <dbReference type="EMBL" id="WHA43656.1"/>
    </source>
</evidence>
<dbReference type="Proteomes" id="UP000298664">
    <property type="component" value="Chromosome Linear"/>
</dbReference>
<feature type="domain" description="MOSC" evidence="1">
    <location>
        <begin position="109"/>
        <end position="266"/>
    </location>
</feature>
<dbReference type="Pfam" id="PF03476">
    <property type="entry name" value="MOSC_N"/>
    <property type="match status" value="1"/>
</dbReference>
<accession>A0AAF0HFH8</accession>
<sequence>MSFSLPDDIPAETLERKTGFAGMKKIGHVKQLWRYPVSSLGGEACGSTFVDENGLSGDRQFGLFDADGILAAPEKDPRWRPALFLSSWIDEEGKTYIRFPDGAEFRVSDAELHDRLCAHFGFAVSVGQYADVPANLEPRLPVISRSYAASPLHLLTTGSLKMLEGQLASKEADARRFRPSLLLATEEEDGFIEDSWIGAILHIGNVRAIVIERTKRCGMTLIAQPDLPEQPDVLRTILRNNHRCLGIYCDIIDNGIVKVGSDVFIEG</sequence>
<gene>
    <name evidence="2" type="ORF">CFBP5477_020780</name>
</gene>
<dbReference type="GO" id="GO:0003824">
    <property type="term" value="F:catalytic activity"/>
    <property type="evidence" value="ECO:0007669"/>
    <property type="project" value="InterPro"/>
</dbReference>
<dbReference type="InterPro" id="IPR005302">
    <property type="entry name" value="MoCF_Sase_C"/>
</dbReference>
<dbReference type="PROSITE" id="PS51340">
    <property type="entry name" value="MOSC"/>
    <property type="match status" value="1"/>
</dbReference>
<dbReference type="EMBL" id="CP124734">
    <property type="protein sequence ID" value="WHA43656.1"/>
    <property type="molecule type" value="Genomic_DNA"/>
</dbReference>
<dbReference type="RefSeq" id="WP_137395544.1">
    <property type="nucleotide sequence ID" value="NZ_CP124734.1"/>
</dbReference>
<dbReference type="AlphaFoldDB" id="A0AAF0HFH8"/>
<dbReference type="Pfam" id="PF03473">
    <property type="entry name" value="MOSC"/>
    <property type="match status" value="1"/>
</dbReference>
<dbReference type="SUPFAM" id="SSF50800">
    <property type="entry name" value="PK beta-barrel domain-like"/>
    <property type="match status" value="1"/>
</dbReference>